<dbReference type="InterPro" id="IPR006091">
    <property type="entry name" value="Acyl-CoA_Oxase/DH_mid-dom"/>
</dbReference>
<dbReference type="SUPFAM" id="SSF56645">
    <property type="entry name" value="Acyl-CoA dehydrogenase NM domain-like"/>
    <property type="match status" value="1"/>
</dbReference>
<evidence type="ECO:0000256" key="6">
    <source>
        <dbReference type="ARBA" id="ARBA00023002"/>
    </source>
</evidence>
<keyword evidence="12" id="KW-1185">Reference proteome</keyword>
<dbReference type="GO" id="GO:0003995">
    <property type="term" value="F:acyl-CoA dehydrogenase activity"/>
    <property type="evidence" value="ECO:0007669"/>
    <property type="project" value="InterPro"/>
</dbReference>
<accession>B8FJD1</accession>
<evidence type="ECO:0000256" key="1">
    <source>
        <dbReference type="ARBA" id="ARBA00001974"/>
    </source>
</evidence>
<dbReference type="InterPro" id="IPR009100">
    <property type="entry name" value="AcylCoA_DH/oxidase_NM_dom_sf"/>
</dbReference>
<dbReference type="PANTHER" id="PTHR43884:SF12">
    <property type="entry name" value="ISOVALERYL-COA DEHYDROGENASE, MITOCHONDRIAL-RELATED"/>
    <property type="match status" value="1"/>
</dbReference>
<organism evidence="11 12">
    <name type="scientific">Desulfatibacillum aliphaticivorans</name>
    <dbReference type="NCBI Taxonomy" id="218208"/>
    <lineage>
        <taxon>Bacteria</taxon>
        <taxon>Pseudomonadati</taxon>
        <taxon>Thermodesulfobacteriota</taxon>
        <taxon>Desulfobacteria</taxon>
        <taxon>Desulfobacterales</taxon>
        <taxon>Desulfatibacillaceae</taxon>
        <taxon>Desulfatibacillum</taxon>
    </lineage>
</organism>
<dbReference type="Gene3D" id="2.40.110.10">
    <property type="entry name" value="Butyryl-CoA Dehydrogenase, subunit A, domain 2"/>
    <property type="match status" value="1"/>
</dbReference>
<dbReference type="InterPro" id="IPR009075">
    <property type="entry name" value="AcylCo_DH/oxidase_C"/>
</dbReference>
<name>B8FJD1_DESAL</name>
<dbReference type="PROSITE" id="PS00073">
    <property type="entry name" value="ACYL_COA_DH_2"/>
    <property type="match status" value="1"/>
</dbReference>
<dbReference type="InterPro" id="IPR006089">
    <property type="entry name" value="Acyl-CoA_DH_CS"/>
</dbReference>
<evidence type="ECO:0000256" key="4">
    <source>
        <dbReference type="ARBA" id="ARBA00022630"/>
    </source>
</evidence>
<proteinExistence type="inferred from homology"/>
<dbReference type="Gene3D" id="1.10.540.10">
    <property type="entry name" value="Acyl-CoA dehydrogenase/oxidase, N-terminal domain"/>
    <property type="match status" value="1"/>
</dbReference>
<dbReference type="HOGENOM" id="CLU_018204_3_5_7"/>
<evidence type="ECO:0000313" key="11">
    <source>
        <dbReference type="EMBL" id="ACL05600.1"/>
    </source>
</evidence>
<dbReference type="PANTHER" id="PTHR43884">
    <property type="entry name" value="ACYL-COA DEHYDROGENASE"/>
    <property type="match status" value="1"/>
</dbReference>
<dbReference type="FunFam" id="1.20.140.10:FF:000001">
    <property type="entry name" value="Acyl-CoA dehydrogenase"/>
    <property type="match status" value="1"/>
</dbReference>
<protein>
    <submittedName>
        <fullName evidence="11">Acyl-CoA dehydrogenase domain protein</fullName>
    </submittedName>
</protein>
<dbReference type="Pfam" id="PF02770">
    <property type="entry name" value="Acyl-CoA_dh_M"/>
    <property type="match status" value="1"/>
</dbReference>
<dbReference type="InterPro" id="IPR013786">
    <property type="entry name" value="AcylCoA_DH/ox_N"/>
</dbReference>
<evidence type="ECO:0000259" key="10">
    <source>
        <dbReference type="Pfam" id="PF02771"/>
    </source>
</evidence>
<dbReference type="Pfam" id="PF02771">
    <property type="entry name" value="Acyl-CoA_dh_N"/>
    <property type="match status" value="1"/>
</dbReference>
<evidence type="ECO:0000256" key="5">
    <source>
        <dbReference type="ARBA" id="ARBA00022827"/>
    </source>
</evidence>
<dbReference type="AlphaFoldDB" id="B8FJD1"/>
<evidence type="ECO:0000259" key="9">
    <source>
        <dbReference type="Pfam" id="PF02770"/>
    </source>
</evidence>
<dbReference type="InterPro" id="IPR036250">
    <property type="entry name" value="AcylCo_DH-like_C"/>
</dbReference>
<comment type="similarity">
    <text evidence="2 7">Belongs to the acyl-CoA dehydrogenase family.</text>
</comment>
<dbReference type="RefSeq" id="WP_015948649.1">
    <property type="nucleotide sequence ID" value="NC_011768.1"/>
</dbReference>
<comment type="cofactor">
    <cofactor evidence="1 7">
        <name>FAD</name>
        <dbReference type="ChEBI" id="CHEBI:57692"/>
    </cofactor>
</comment>
<evidence type="ECO:0000256" key="2">
    <source>
        <dbReference type="ARBA" id="ARBA00009347"/>
    </source>
</evidence>
<evidence type="ECO:0000256" key="3">
    <source>
        <dbReference type="ARBA" id="ARBA00011881"/>
    </source>
</evidence>
<dbReference type="InterPro" id="IPR046373">
    <property type="entry name" value="Acyl-CoA_Oxase/DH_mid-dom_sf"/>
</dbReference>
<dbReference type="KEGG" id="dal:Dalk_3914"/>
<sequence>MFAFTKAQQAIRKAAKDFAKGELDKETIIQWEKDGAFPTEVWEKAADLGFLGMHLPEKYSGGGLGMLDSVVTLEEICRKDSTVGVALGYATHGAECLAKWGSDALKEAFLPKVLEGEMLSAGAFGESQRGGDLTAEAVTAVKEGDEWVINGQKTYVPNGGLAGFYIVLCKTGDAASLILVEADRTGLSVEGLGRKLGGNMTPTANIAFDKVRVPAGNLVGEEGKGLAYAKEFTSENKILLAAQALGTAFGAYDRMMEYVKGREQFGRKLAQFQVSQHKIADMAVKIELSALITYKAAWVRDEGKMDPTLCSMAKMTACRTAMEVSAQSIQLFGGYGFMTEYEVERSYRDAKTLEVMAGAAAVQKDIIAQSAIGRIR</sequence>
<dbReference type="InterPro" id="IPR037069">
    <property type="entry name" value="AcylCoA_DH/ox_N_sf"/>
</dbReference>
<keyword evidence="4 7" id="KW-0285">Flavoprotein</keyword>
<feature type="domain" description="Acyl-CoA dehydrogenase/oxidase N-terminal" evidence="10">
    <location>
        <begin position="5"/>
        <end position="117"/>
    </location>
</feature>
<dbReference type="GO" id="GO:0050660">
    <property type="term" value="F:flavin adenine dinucleotide binding"/>
    <property type="evidence" value="ECO:0007669"/>
    <property type="project" value="InterPro"/>
</dbReference>
<feature type="domain" description="Acyl-CoA oxidase/dehydrogenase middle" evidence="9">
    <location>
        <begin position="123"/>
        <end position="211"/>
    </location>
</feature>
<dbReference type="Gene3D" id="1.20.140.10">
    <property type="entry name" value="Butyryl-CoA Dehydrogenase, subunit A, domain 3"/>
    <property type="match status" value="1"/>
</dbReference>
<dbReference type="Proteomes" id="UP000000739">
    <property type="component" value="Chromosome"/>
</dbReference>
<evidence type="ECO:0000259" key="8">
    <source>
        <dbReference type="Pfam" id="PF00441"/>
    </source>
</evidence>
<gene>
    <name evidence="11" type="ordered locus">Dalk_3914</name>
</gene>
<feature type="domain" description="Acyl-CoA dehydrogenase/oxidase C-terminal" evidence="8">
    <location>
        <begin position="223"/>
        <end position="371"/>
    </location>
</feature>
<dbReference type="eggNOG" id="COG1960">
    <property type="taxonomic scope" value="Bacteria"/>
</dbReference>
<evidence type="ECO:0000256" key="7">
    <source>
        <dbReference type="RuleBase" id="RU362125"/>
    </source>
</evidence>
<keyword evidence="6 7" id="KW-0560">Oxidoreductase</keyword>
<dbReference type="EMBL" id="CP001322">
    <property type="protein sequence ID" value="ACL05600.1"/>
    <property type="molecule type" value="Genomic_DNA"/>
</dbReference>
<reference evidence="11 12" key="1">
    <citation type="journal article" date="2012" name="Environ. Microbiol.">
        <title>The genome sequence of Desulfatibacillum alkenivorans AK-01: a blueprint for anaerobic alkane oxidation.</title>
        <authorList>
            <person name="Callaghan A.V."/>
            <person name="Morris B.E."/>
            <person name="Pereira I.A."/>
            <person name="McInerney M.J."/>
            <person name="Austin R.N."/>
            <person name="Groves J.T."/>
            <person name="Kukor J.J."/>
            <person name="Suflita J.M."/>
            <person name="Young L.Y."/>
            <person name="Zylstra G.J."/>
            <person name="Wawrik B."/>
        </authorList>
    </citation>
    <scope>NUCLEOTIDE SEQUENCE [LARGE SCALE GENOMIC DNA]</scope>
    <source>
        <strain evidence="11 12">AK-01</strain>
    </source>
</reference>
<evidence type="ECO:0000313" key="12">
    <source>
        <dbReference type="Proteomes" id="UP000000739"/>
    </source>
</evidence>
<dbReference type="SUPFAM" id="SSF47203">
    <property type="entry name" value="Acyl-CoA dehydrogenase C-terminal domain-like"/>
    <property type="match status" value="1"/>
</dbReference>
<comment type="subunit">
    <text evidence="3">Homotetramer.</text>
</comment>
<dbReference type="Pfam" id="PF00441">
    <property type="entry name" value="Acyl-CoA_dh_1"/>
    <property type="match status" value="1"/>
</dbReference>
<keyword evidence="5 7" id="KW-0274">FAD</keyword>